<gene>
    <name evidence="17 21" type="primary">polA</name>
    <name evidence="21" type="ORF">EQU24_02440</name>
</gene>
<evidence type="ECO:0000256" key="9">
    <source>
        <dbReference type="ARBA" id="ARBA00022763"/>
    </source>
</evidence>
<dbReference type="SMART" id="SM00279">
    <property type="entry name" value="HhH2"/>
    <property type="match status" value="1"/>
</dbReference>
<dbReference type="FunFam" id="1.20.1060.10:FF:000001">
    <property type="entry name" value="DNA polymerase I"/>
    <property type="match status" value="1"/>
</dbReference>
<keyword evidence="22" id="KW-1185">Reference proteome</keyword>
<feature type="domain" description="DNA-directed DNA polymerase family A palm" evidence="20">
    <location>
        <begin position="665"/>
        <end position="871"/>
    </location>
</feature>
<dbReference type="GO" id="GO:0003887">
    <property type="term" value="F:DNA-directed DNA polymerase activity"/>
    <property type="evidence" value="ECO:0007669"/>
    <property type="project" value="UniProtKB-UniRule"/>
</dbReference>
<keyword evidence="7 17" id="KW-0235">DNA replication</keyword>
<evidence type="ECO:0000259" key="18">
    <source>
        <dbReference type="SMART" id="SM00474"/>
    </source>
</evidence>
<dbReference type="GO" id="GO:0006261">
    <property type="term" value="P:DNA-templated DNA replication"/>
    <property type="evidence" value="ECO:0007669"/>
    <property type="project" value="UniProtKB-UniRule"/>
</dbReference>
<dbReference type="InterPro" id="IPR029060">
    <property type="entry name" value="PIN-like_dom_sf"/>
</dbReference>
<evidence type="ECO:0000256" key="1">
    <source>
        <dbReference type="ARBA" id="ARBA00007705"/>
    </source>
</evidence>
<evidence type="ECO:0000313" key="22">
    <source>
        <dbReference type="Proteomes" id="UP000305881"/>
    </source>
</evidence>
<dbReference type="GO" id="GO:0008409">
    <property type="term" value="F:5'-3' exonuclease activity"/>
    <property type="evidence" value="ECO:0007669"/>
    <property type="project" value="UniProtKB-UniRule"/>
</dbReference>
<dbReference type="NCBIfam" id="NF004397">
    <property type="entry name" value="PRK05755.1"/>
    <property type="match status" value="1"/>
</dbReference>
<keyword evidence="12 17" id="KW-0239">DNA-directed DNA polymerase</keyword>
<evidence type="ECO:0000256" key="2">
    <source>
        <dbReference type="ARBA" id="ARBA00011541"/>
    </source>
</evidence>
<dbReference type="SUPFAM" id="SSF88723">
    <property type="entry name" value="PIN domain-like"/>
    <property type="match status" value="1"/>
</dbReference>
<evidence type="ECO:0000256" key="12">
    <source>
        <dbReference type="ARBA" id="ARBA00022932"/>
    </source>
</evidence>
<dbReference type="AlphaFoldDB" id="A0A4P9UT68"/>
<keyword evidence="13 17" id="KW-0238">DNA-binding</keyword>
<dbReference type="Gene3D" id="1.20.1060.10">
    <property type="entry name" value="Taq DNA Polymerase, Chain T, domain 4"/>
    <property type="match status" value="1"/>
</dbReference>
<comment type="catalytic activity">
    <reaction evidence="15 17">
        <text>DNA(n) + a 2'-deoxyribonucleoside 5'-triphosphate = DNA(n+1) + diphosphate</text>
        <dbReference type="Rhea" id="RHEA:22508"/>
        <dbReference type="Rhea" id="RHEA-COMP:17339"/>
        <dbReference type="Rhea" id="RHEA-COMP:17340"/>
        <dbReference type="ChEBI" id="CHEBI:33019"/>
        <dbReference type="ChEBI" id="CHEBI:61560"/>
        <dbReference type="ChEBI" id="CHEBI:173112"/>
        <dbReference type="EC" id="2.7.7.7"/>
    </reaction>
</comment>
<evidence type="ECO:0000256" key="4">
    <source>
        <dbReference type="ARBA" id="ARBA00020311"/>
    </source>
</evidence>
<dbReference type="InterPro" id="IPR001098">
    <property type="entry name" value="DNA-dir_DNA_pol_A_palm_dom"/>
</dbReference>
<dbReference type="InterPro" id="IPR019760">
    <property type="entry name" value="DNA-dir_DNA_pol_A_CS"/>
</dbReference>
<dbReference type="GO" id="GO:0006302">
    <property type="term" value="P:double-strand break repair"/>
    <property type="evidence" value="ECO:0007669"/>
    <property type="project" value="TreeGrafter"/>
</dbReference>
<proteinExistence type="inferred from homology"/>
<dbReference type="SUPFAM" id="SSF53098">
    <property type="entry name" value="Ribonuclease H-like"/>
    <property type="match status" value="1"/>
</dbReference>
<comment type="subunit">
    <text evidence="2">Single-chain monomer with multiple functions.</text>
</comment>
<evidence type="ECO:0000256" key="14">
    <source>
        <dbReference type="ARBA" id="ARBA00023204"/>
    </source>
</evidence>
<dbReference type="CDD" id="cd06139">
    <property type="entry name" value="DNA_polA_I_Ecoli_like_exo"/>
    <property type="match status" value="1"/>
</dbReference>
<dbReference type="FunFam" id="1.10.150.20:FF:000003">
    <property type="entry name" value="DNA polymerase I"/>
    <property type="match status" value="1"/>
</dbReference>
<evidence type="ECO:0000256" key="11">
    <source>
        <dbReference type="ARBA" id="ARBA00022839"/>
    </source>
</evidence>
<dbReference type="GO" id="GO:0003677">
    <property type="term" value="F:DNA binding"/>
    <property type="evidence" value="ECO:0007669"/>
    <property type="project" value="UniProtKB-UniRule"/>
</dbReference>
<dbReference type="InterPro" id="IPR020046">
    <property type="entry name" value="5-3_exonucl_a-hlix_arch_N"/>
</dbReference>
<dbReference type="CDD" id="cd09859">
    <property type="entry name" value="PIN_53EXO"/>
    <property type="match status" value="1"/>
</dbReference>
<dbReference type="RefSeq" id="WP_026130210.1">
    <property type="nucleotide sequence ID" value="NZ_CP035467.1"/>
</dbReference>
<dbReference type="InterPro" id="IPR020045">
    <property type="entry name" value="DNA_polI_H3TH"/>
</dbReference>
<dbReference type="FunFam" id="1.10.150.20:FF:000002">
    <property type="entry name" value="DNA polymerase I"/>
    <property type="match status" value="1"/>
</dbReference>
<dbReference type="OrthoDB" id="9806424at2"/>
<evidence type="ECO:0000256" key="17">
    <source>
        <dbReference type="RuleBase" id="RU004460"/>
    </source>
</evidence>
<dbReference type="EMBL" id="CP035467">
    <property type="protein sequence ID" value="QCW84677.1"/>
    <property type="molecule type" value="Genomic_DNA"/>
</dbReference>
<comment type="similarity">
    <text evidence="1 17">Belongs to the DNA polymerase type-A family.</text>
</comment>
<dbReference type="FunFam" id="3.40.50.1010:FF:000001">
    <property type="entry name" value="DNA polymerase I"/>
    <property type="match status" value="1"/>
</dbReference>
<evidence type="ECO:0000259" key="20">
    <source>
        <dbReference type="SMART" id="SM00482"/>
    </source>
</evidence>
<dbReference type="CDD" id="cd09898">
    <property type="entry name" value="H3TH_53EXO"/>
    <property type="match status" value="1"/>
</dbReference>
<dbReference type="GO" id="GO:0008408">
    <property type="term" value="F:3'-5' exonuclease activity"/>
    <property type="evidence" value="ECO:0007669"/>
    <property type="project" value="UniProtKB-UniRule"/>
</dbReference>
<dbReference type="PANTHER" id="PTHR10133:SF27">
    <property type="entry name" value="DNA POLYMERASE NU"/>
    <property type="match status" value="1"/>
</dbReference>
<dbReference type="CDD" id="cd08637">
    <property type="entry name" value="DNA_pol_A_pol_I_C"/>
    <property type="match status" value="1"/>
</dbReference>
<dbReference type="SMART" id="SM00474">
    <property type="entry name" value="35EXOc"/>
    <property type="match status" value="1"/>
</dbReference>
<dbReference type="Pfam" id="PF01612">
    <property type="entry name" value="DNA_pol_A_exo1"/>
    <property type="match status" value="1"/>
</dbReference>
<keyword evidence="6 17" id="KW-0548">Nucleotidyltransferase</keyword>
<dbReference type="Gene3D" id="1.10.150.20">
    <property type="entry name" value="5' to 3' exonuclease, C-terminal subdomain"/>
    <property type="match status" value="2"/>
</dbReference>
<organism evidence="21 22">
    <name type="scientific">Methylotuvimicrobium buryatense</name>
    <name type="common">Methylomicrobium buryatense</name>
    <dbReference type="NCBI Taxonomy" id="95641"/>
    <lineage>
        <taxon>Bacteria</taxon>
        <taxon>Pseudomonadati</taxon>
        <taxon>Pseudomonadota</taxon>
        <taxon>Gammaproteobacteria</taxon>
        <taxon>Methylococcales</taxon>
        <taxon>Methylococcaceae</taxon>
        <taxon>Methylotuvimicrobium</taxon>
    </lineage>
</organism>
<evidence type="ECO:0000256" key="8">
    <source>
        <dbReference type="ARBA" id="ARBA00022722"/>
    </source>
</evidence>
<dbReference type="Pfam" id="PF02739">
    <property type="entry name" value="5_3_exonuc_N"/>
    <property type="match status" value="1"/>
</dbReference>
<keyword evidence="10 17" id="KW-0378">Hydrolase</keyword>
<feature type="domain" description="3'-5' exonuclease" evidence="18">
    <location>
        <begin position="309"/>
        <end position="496"/>
    </location>
</feature>
<evidence type="ECO:0000256" key="3">
    <source>
        <dbReference type="ARBA" id="ARBA00012417"/>
    </source>
</evidence>
<dbReference type="InterPro" id="IPR002421">
    <property type="entry name" value="5-3_exonuclease"/>
</dbReference>
<dbReference type="Gene3D" id="3.30.70.370">
    <property type="match status" value="1"/>
</dbReference>
<dbReference type="SUPFAM" id="SSF47807">
    <property type="entry name" value="5' to 3' exonuclease, C-terminal subdomain"/>
    <property type="match status" value="1"/>
</dbReference>
<keyword evidence="8" id="KW-0540">Nuclease</keyword>
<dbReference type="Pfam" id="PF01367">
    <property type="entry name" value="5_3_exonuc"/>
    <property type="match status" value="1"/>
</dbReference>
<dbReference type="PROSITE" id="PS00447">
    <property type="entry name" value="DNA_POLYMERASE_A"/>
    <property type="match status" value="1"/>
</dbReference>
<dbReference type="EC" id="2.7.7.7" evidence="3 16"/>
<accession>A0A4P9UT68</accession>
<dbReference type="PRINTS" id="PR00868">
    <property type="entry name" value="DNAPOLI"/>
</dbReference>
<evidence type="ECO:0000313" key="21">
    <source>
        <dbReference type="EMBL" id="QCW84677.1"/>
    </source>
</evidence>
<reference evidence="22" key="1">
    <citation type="journal article" date="2019" name="J. Bacteriol.">
        <title>A Mutagenic Screen Identifies a TonB-Dependent Receptor Required for the Lanthanide Metal Switch in the Type I Methanotroph 'Methylotuvimicrobium buryatense' 5GB1C.</title>
        <authorList>
            <person name="Groom J.D."/>
            <person name="Ford S.M."/>
            <person name="Pesesky M.W."/>
            <person name="Lidstrom M.E."/>
        </authorList>
    </citation>
    <scope>NUCLEOTIDE SEQUENCE [LARGE SCALE GENOMIC DNA]</scope>
    <source>
        <strain evidence="22">5GB1C</strain>
    </source>
</reference>
<keyword evidence="11 17" id="KW-0269">Exonuclease</keyword>
<evidence type="ECO:0000256" key="7">
    <source>
        <dbReference type="ARBA" id="ARBA00022705"/>
    </source>
</evidence>
<keyword evidence="9 17" id="KW-0227">DNA damage</keyword>
<dbReference type="InterPro" id="IPR008918">
    <property type="entry name" value="HhH2"/>
</dbReference>
<dbReference type="SMART" id="SM00475">
    <property type="entry name" value="53EXOc"/>
    <property type="match status" value="1"/>
</dbReference>
<dbReference type="Proteomes" id="UP000305881">
    <property type="component" value="Chromosome"/>
</dbReference>
<dbReference type="SUPFAM" id="SSF56672">
    <property type="entry name" value="DNA/RNA polymerases"/>
    <property type="match status" value="1"/>
</dbReference>
<dbReference type="Pfam" id="PF00476">
    <property type="entry name" value="DNA_pol_A"/>
    <property type="match status" value="1"/>
</dbReference>
<dbReference type="STRING" id="675511.GCA_000341735_02516"/>
<name>A0A4P9UT68_METBY</name>
<dbReference type="InterPro" id="IPR043502">
    <property type="entry name" value="DNA/RNA_pol_sf"/>
</dbReference>
<dbReference type="InterPro" id="IPR036397">
    <property type="entry name" value="RNaseH_sf"/>
</dbReference>
<evidence type="ECO:0000256" key="6">
    <source>
        <dbReference type="ARBA" id="ARBA00022695"/>
    </source>
</evidence>
<dbReference type="FunFam" id="3.30.420.10:FF:000026">
    <property type="entry name" value="DNA polymerase I"/>
    <property type="match status" value="1"/>
</dbReference>
<evidence type="ECO:0000256" key="15">
    <source>
        <dbReference type="ARBA" id="ARBA00049244"/>
    </source>
</evidence>
<evidence type="ECO:0000256" key="10">
    <source>
        <dbReference type="ARBA" id="ARBA00022801"/>
    </source>
</evidence>
<feature type="domain" description="5'-3' exonuclease" evidence="19">
    <location>
        <begin position="7"/>
        <end position="261"/>
    </location>
</feature>
<dbReference type="InterPro" id="IPR002298">
    <property type="entry name" value="DNA_polymerase_A"/>
</dbReference>
<sequence>MTQNKQKYLVLIDGSSFLFRAYHAVPPLTSPDGTPTNAIYGVANMLRKLMTDHPTDYIGVIFDAPGKTFRHNLYDQYKAHRPPMPDDLRVQIEPLHRLIRAMGLPLIMQPDVEADDVIGAFAKQAERDGFQVVISTGDKDMAQLVTEHITLENTMSGSRTDRQGVIEKFGVTPEQIIDYLALMGDTVDNIPGVPKVGPKTAAKWLNEYQTLERLIECADQIKGKVGENLRNALDQLPLSKQLTTIDCDVPLPCSAEELKMNPVDQSELKSMLVELGFTSWLKILEQSADVGSGRDAKAVESPQAIDARYETILTEHDFERWLERLEKAELFAFDTETTSLDYSRAEVVGISFAVEAGHAAYLPVAHDYSDAPEQLDRSAVLEKMRPLLENPNKAKLGQNLKYDANVLANHGIELRGIAHDTMLESYVLNSTATKHNMDDLAKTYLNYTTIHYEDVAGKGAKQIPFQEVAIEQATPYAAEDADITLRLHEVLSEKLEQNPSLVQLYREIEIPLVEVLSRIERNGVLLDTEMLARQSQELAAQIASIEQHAHDLAGQAFNLGSPKQIQSIIYDKLNLPVLKKTPTGQPSTDESVLQELAADYPLPRLILEHRTTSKLKSTYTDKLPQQVNPKTGRVHTSYHQAVAATGRLSSSDPNLQNIPIRTPEGRRIRQAFIASPGYVLVAADYSQIELRIMAHLSGDAGLLAAFKQGQDIHSATAAEVFGVEPEQVTADLRRSAKAINFGLIYGMSSFGLAQQLGLTRGQAQSYIDMYFARYPGVKAFMDNIRELAKNQGYVETLFGRRLYLPEINSRNPARRQYAERTAINAPMQGTAADIIKRAMIACDRWLQTDSPDARMIMQVHDELVFEIAESAVSGCIERLRDLMSSAATLDVPLIVDIGTGLNWDEAH</sequence>
<dbReference type="NCBIfam" id="TIGR00593">
    <property type="entry name" value="pola"/>
    <property type="match status" value="1"/>
</dbReference>
<evidence type="ECO:0000259" key="19">
    <source>
        <dbReference type="SMART" id="SM00475"/>
    </source>
</evidence>
<keyword evidence="5 17" id="KW-0808">Transferase</keyword>
<dbReference type="InterPro" id="IPR002562">
    <property type="entry name" value="3'-5'_exonuclease_dom"/>
</dbReference>
<evidence type="ECO:0000256" key="13">
    <source>
        <dbReference type="ARBA" id="ARBA00023125"/>
    </source>
</evidence>
<dbReference type="InterPro" id="IPR018320">
    <property type="entry name" value="DNA_polymerase_1"/>
</dbReference>
<evidence type="ECO:0000256" key="16">
    <source>
        <dbReference type="NCBIfam" id="TIGR00593"/>
    </source>
</evidence>
<protein>
    <recommendedName>
        <fullName evidence="4 16">DNA polymerase I</fullName>
        <ecNumber evidence="3 16">2.7.7.7</ecNumber>
    </recommendedName>
</protein>
<dbReference type="InterPro" id="IPR012337">
    <property type="entry name" value="RNaseH-like_sf"/>
</dbReference>
<dbReference type="KEGG" id="mbur:EQU24_02440"/>
<evidence type="ECO:0000256" key="5">
    <source>
        <dbReference type="ARBA" id="ARBA00022679"/>
    </source>
</evidence>
<dbReference type="Gene3D" id="3.40.50.1010">
    <property type="entry name" value="5'-nuclease"/>
    <property type="match status" value="1"/>
</dbReference>
<dbReference type="PANTHER" id="PTHR10133">
    <property type="entry name" value="DNA POLYMERASE I"/>
    <property type="match status" value="1"/>
</dbReference>
<comment type="function">
    <text evidence="17">In addition to polymerase activity, this DNA polymerase exhibits 3'-5' and 5'-3' exonuclease activity.</text>
</comment>
<keyword evidence="14 17" id="KW-0234">DNA repair</keyword>
<dbReference type="SMART" id="SM00482">
    <property type="entry name" value="POLAc"/>
    <property type="match status" value="1"/>
</dbReference>
<dbReference type="Gene3D" id="3.30.420.10">
    <property type="entry name" value="Ribonuclease H-like superfamily/Ribonuclease H"/>
    <property type="match status" value="1"/>
</dbReference>
<dbReference type="InterPro" id="IPR036279">
    <property type="entry name" value="5-3_exonuclease_C_sf"/>
</dbReference>